<keyword evidence="5 6" id="KW-0482">Metalloprotease</keyword>
<dbReference type="GO" id="GO:0004222">
    <property type="term" value="F:metalloendopeptidase activity"/>
    <property type="evidence" value="ECO:0007669"/>
    <property type="project" value="InterPro"/>
</dbReference>
<comment type="cofactor">
    <cofactor evidence="6">
        <name>Zn(2+)</name>
        <dbReference type="ChEBI" id="CHEBI:29105"/>
    </cofactor>
    <text evidence="6">Binds 1 zinc ion per subunit.</text>
</comment>
<keyword evidence="3 6" id="KW-0378">Hydrolase</keyword>
<keyword evidence="7" id="KW-1133">Transmembrane helix</keyword>
<gene>
    <name evidence="9" type="ordered locus">Tmz1t_3734</name>
</gene>
<evidence type="ECO:0000256" key="3">
    <source>
        <dbReference type="ARBA" id="ARBA00022801"/>
    </source>
</evidence>
<evidence type="ECO:0000256" key="4">
    <source>
        <dbReference type="ARBA" id="ARBA00022833"/>
    </source>
</evidence>
<accession>C4KCD6</accession>
<dbReference type="Proteomes" id="UP000002186">
    <property type="component" value="Chromosome"/>
</dbReference>
<evidence type="ECO:0000256" key="2">
    <source>
        <dbReference type="ARBA" id="ARBA00022723"/>
    </source>
</evidence>
<comment type="similarity">
    <text evidence="6">Belongs to the peptidase M48 family.</text>
</comment>
<evidence type="ECO:0000313" key="10">
    <source>
        <dbReference type="Proteomes" id="UP000002186"/>
    </source>
</evidence>
<dbReference type="EMBL" id="CP001281">
    <property type="protein sequence ID" value="ACR02327.1"/>
    <property type="molecule type" value="Genomic_DNA"/>
</dbReference>
<dbReference type="InterPro" id="IPR001915">
    <property type="entry name" value="Peptidase_M48"/>
</dbReference>
<sequence>MASHFGPLATANPPPRPRGRWRILRWIVSWNEGLVTIRHNPVPGRGIPVREIQLSEDLDGRYDRLSRDLGARALAGLLAVSGSILVLLGGAVVGAVATWEAIGRGTPVETLFWVLFMLGSIAAIWATLASLASLAPRPCGLAVARERVGELYALVDALAHVAGVSPIRRIYVTGEINASIVQRPRHLGVGEMATDLLIGLPLAHALGPRQLAAVIAHEIGHMVARQRGMHGRSGWLQAWWMRTLDELAAALPSGFPWFDPQGDALCMRMLLLAQMEEYAADRTAVRLVGAELLAGTLVELCCKADFLANDYLPRVHALAECDEASCVRPYREMGHGFAAGFAQSSAAIDPQRVLRADAGDPFHPALQDRLVAIGVAMPERLQVSGPSAAQHFFGDSLPFLAWHFDRIWLESLRDACPPALSPRAPERVLQGA</sequence>
<dbReference type="CDD" id="cd07328">
    <property type="entry name" value="M48_Ste24p_like"/>
    <property type="match status" value="1"/>
</dbReference>
<feature type="transmembrane region" description="Helical" evidence="7">
    <location>
        <begin position="74"/>
        <end position="99"/>
    </location>
</feature>
<protein>
    <recommendedName>
        <fullName evidence="8">Peptidase M48 domain-containing protein</fullName>
    </recommendedName>
</protein>
<dbReference type="STRING" id="85643.Tmz1t_3734"/>
<name>C4KCD6_THASP</name>
<reference evidence="10" key="1">
    <citation type="submission" date="2009-05" db="EMBL/GenBank/DDBJ databases">
        <title>Complete sequence of chromosome of Thauera sp. MZ1T.</title>
        <authorList>
            <consortium name="US DOE Joint Genome Institute"/>
            <person name="Lucas S."/>
            <person name="Copeland A."/>
            <person name="Lapidus A."/>
            <person name="Glavina del Rio T."/>
            <person name="Dalin E."/>
            <person name="Tice H."/>
            <person name="Bruce D."/>
            <person name="Goodwin L."/>
            <person name="Pitluck S."/>
            <person name="Sims D."/>
            <person name="Brettin T."/>
            <person name="Detter J.C."/>
            <person name="Han C."/>
            <person name="Larimer F."/>
            <person name="Land M."/>
            <person name="Hauser L."/>
            <person name="Kyrpides N."/>
            <person name="Mikhailova N."/>
            <person name="Sayler G.S."/>
        </authorList>
    </citation>
    <scope>NUCLEOTIDE SEQUENCE [LARGE SCALE GENOMIC DNA]</scope>
    <source>
        <strain evidence="10">MZ1T</strain>
    </source>
</reference>
<evidence type="ECO:0000256" key="5">
    <source>
        <dbReference type="ARBA" id="ARBA00023049"/>
    </source>
</evidence>
<reference evidence="9 10" key="2">
    <citation type="journal article" date="2012" name="Stand. Genomic Sci.">
        <title>Complete genome sequence of Thauera aminoaromatica strain MZ1T.</title>
        <authorList>
            <person name="Jiang K."/>
            <person name="Sanseverino J."/>
            <person name="Chauhan A."/>
            <person name="Lucas S."/>
            <person name="Copeland A."/>
            <person name="Lapidus A."/>
            <person name="Del Rio T.G."/>
            <person name="Dalin E."/>
            <person name="Tice H."/>
            <person name="Bruce D."/>
            <person name="Goodwin L."/>
            <person name="Pitluck S."/>
            <person name="Sims D."/>
            <person name="Brettin T."/>
            <person name="Detter J.C."/>
            <person name="Han C."/>
            <person name="Chang Y.J."/>
            <person name="Larimer F."/>
            <person name="Land M."/>
            <person name="Hauser L."/>
            <person name="Kyrpides N.C."/>
            <person name="Mikhailova N."/>
            <person name="Moser S."/>
            <person name="Jegier P."/>
            <person name="Close D."/>
            <person name="Debruyn J.M."/>
            <person name="Wang Y."/>
            <person name="Layton A.C."/>
            <person name="Allen M.S."/>
            <person name="Sayler G.S."/>
        </authorList>
    </citation>
    <scope>NUCLEOTIDE SEQUENCE [LARGE SCALE GENOMIC DNA]</scope>
    <source>
        <strain evidence="9 10">MZ1T</strain>
    </source>
</reference>
<organism evidence="9 10">
    <name type="scientific">Thauera aminoaromatica</name>
    <dbReference type="NCBI Taxonomy" id="164330"/>
    <lineage>
        <taxon>Bacteria</taxon>
        <taxon>Pseudomonadati</taxon>
        <taxon>Pseudomonadota</taxon>
        <taxon>Betaproteobacteria</taxon>
        <taxon>Rhodocyclales</taxon>
        <taxon>Zoogloeaceae</taxon>
        <taxon>Thauera</taxon>
    </lineage>
</organism>
<dbReference type="HOGENOM" id="CLU_726929_0_0_4"/>
<dbReference type="GO" id="GO:0046872">
    <property type="term" value="F:metal ion binding"/>
    <property type="evidence" value="ECO:0007669"/>
    <property type="project" value="UniProtKB-KW"/>
</dbReference>
<feature type="domain" description="Peptidase M48" evidence="8">
    <location>
        <begin position="206"/>
        <end position="309"/>
    </location>
</feature>
<keyword evidence="4 6" id="KW-0862">Zinc</keyword>
<dbReference type="AlphaFoldDB" id="C4KCD6"/>
<keyword evidence="2" id="KW-0479">Metal-binding</keyword>
<dbReference type="eggNOG" id="COG0501">
    <property type="taxonomic scope" value="Bacteria"/>
</dbReference>
<evidence type="ECO:0000256" key="6">
    <source>
        <dbReference type="RuleBase" id="RU003983"/>
    </source>
</evidence>
<dbReference type="KEGG" id="tmz:Tmz1t_3734"/>
<dbReference type="GO" id="GO:0006508">
    <property type="term" value="P:proteolysis"/>
    <property type="evidence" value="ECO:0007669"/>
    <property type="project" value="UniProtKB-KW"/>
</dbReference>
<keyword evidence="10" id="KW-1185">Reference proteome</keyword>
<dbReference type="Pfam" id="PF01435">
    <property type="entry name" value="Peptidase_M48"/>
    <property type="match status" value="1"/>
</dbReference>
<keyword evidence="7" id="KW-0812">Transmembrane</keyword>
<keyword evidence="7" id="KW-0472">Membrane</keyword>
<keyword evidence="1 6" id="KW-0645">Protease</keyword>
<evidence type="ECO:0000313" key="9">
    <source>
        <dbReference type="EMBL" id="ACR02327.1"/>
    </source>
</evidence>
<evidence type="ECO:0000259" key="8">
    <source>
        <dbReference type="Pfam" id="PF01435"/>
    </source>
</evidence>
<evidence type="ECO:0000256" key="7">
    <source>
        <dbReference type="SAM" id="Phobius"/>
    </source>
</evidence>
<feature type="transmembrane region" description="Helical" evidence="7">
    <location>
        <begin position="111"/>
        <end position="135"/>
    </location>
</feature>
<evidence type="ECO:0000256" key="1">
    <source>
        <dbReference type="ARBA" id="ARBA00022670"/>
    </source>
</evidence>
<dbReference type="Gene3D" id="3.30.2010.10">
    <property type="entry name" value="Metalloproteases ('zincins'), catalytic domain"/>
    <property type="match status" value="1"/>
</dbReference>
<proteinExistence type="inferred from homology"/>